<dbReference type="PANTHER" id="PTHR43110">
    <property type="entry name" value="THIOL PEROXIDASE"/>
    <property type="match status" value="1"/>
</dbReference>
<reference evidence="5 6" key="1">
    <citation type="submission" date="2018-01" db="EMBL/GenBank/DDBJ databases">
        <title>Whole genome sequencing of Histamine producing bacteria.</title>
        <authorList>
            <person name="Butler K."/>
        </authorList>
    </citation>
    <scope>NUCLEOTIDE SEQUENCE [LARGE SCALE GENOMIC DNA]</scope>
    <source>
        <strain evidence="5 6">DSM 24669</strain>
    </source>
</reference>
<dbReference type="InterPro" id="IPR002065">
    <property type="entry name" value="TPX"/>
</dbReference>
<keyword evidence="2" id="KW-0676">Redox-active center</keyword>
<dbReference type="CDD" id="cd03014">
    <property type="entry name" value="PRX_Atyp2cys"/>
    <property type="match status" value="1"/>
</dbReference>
<evidence type="ECO:0000313" key="5">
    <source>
        <dbReference type="EMBL" id="PSW22989.1"/>
    </source>
</evidence>
<dbReference type="Proteomes" id="UP000240481">
    <property type="component" value="Unassembled WGS sequence"/>
</dbReference>
<feature type="signal peptide" evidence="3">
    <location>
        <begin position="1"/>
        <end position="20"/>
    </location>
</feature>
<feature type="domain" description="Thioredoxin" evidence="4">
    <location>
        <begin position="53"/>
        <end position="202"/>
    </location>
</feature>
<dbReference type="RefSeq" id="WP_048899352.1">
    <property type="nucleotide sequence ID" value="NZ_AP024853.1"/>
</dbReference>
<dbReference type="AlphaFoldDB" id="A0A0J8XXE0"/>
<sequence length="204" mass="21815">MKTTTVSALIACLLSTTTFAANQFTTVSESAPLGVGNIVTLETSPLKLIGQPVKVGQVMPSTLLKRSDLSDFDTSAPAQNVRIYSIIASVDTPVCDEQLHELNDHLASNDTKGIDFLAVSADTVFAQSRFAKAASISDKVTFLSDAVSHNFGQKTGTQIDGIGLLTRTIIVVDKNNVIRHVQRVPELTTTPDLAKAINVAKQYI</sequence>
<proteinExistence type="predicted"/>
<dbReference type="InterPro" id="IPR013740">
    <property type="entry name" value="Redoxin"/>
</dbReference>
<dbReference type="GO" id="GO:0008379">
    <property type="term" value="F:thioredoxin peroxidase activity"/>
    <property type="evidence" value="ECO:0007669"/>
    <property type="project" value="InterPro"/>
</dbReference>
<organism evidence="5 6">
    <name type="scientific">Photobacterium swingsii</name>
    <dbReference type="NCBI Taxonomy" id="680026"/>
    <lineage>
        <taxon>Bacteria</taxon>
        <taxon>Pseudomonadati</taxon>
        <taxon>Pseudomonadota</taxon>
        <taxon>Gammaproteobacteria</taxon>
        <taxon>Vibrionales</taxon>
        <taxon>Vibrionaceae</taxon>
        <taxon>Photobacterium</taxon>
    </lineage>
</organism>
<name>A0A0J8XXE0_9GAMM</name>
<dbReference type="OrthoDB" id="9781543at2"/>
<evidence type="ECO:0000256" key="1">
    <source>
        <dbReference type="ARBA" id="ARBA00023157"/>
    </source>
</evidence>
<evidence type="ECO:0000259" key="4">
    <source>
        <dbReference type="PROSITE" id="PS51352"/>
    </source>
</evidence>
<dbReference type="STRING" id="680026.AB733_14175"/>
<keyword evidence="6" id="KW-1185">Reference proteome</keyword>
<keyword evidence="1" id="KW-1015">Disulfide bond</keyword>
<dbReference type="Gene3D" id="3.40.30.10">
    <property type="entry name" value="Glutaredoxin"/>
    <property type="match status" value="1"/>
</dbReference>
<comment type="caution">
    <text evidence="5">The sequence shown here is derived from an EMBL/GenBank/DDBJ whole genome shotgun (WGS) entry which is preliminary data.</text>
</comment>
<dbReference type="InterPro" id="IPR013766">
    <property type="entry name" value="Thioredoxin_domain"/>
</dbReference>
<dbReference type="PANTHER" id="PTHR43110:SF1">
    <property type="entry name" value="THIOL PEROXIDASE"/>
    <property type="match status" value="1"/>
</dbReference>
<evidence type="ECO:0000313" key="6">
    <source>
        <dbReference type="Proteomes" id="UP000240481"/>
    </source>
</evidence>
<dbReference type="InterPro" id="IPR036249">
    <property type="entry name" value="Thioredoxin-like_sf"/>
</dbReference>
<accession>A0A0J8XXE0</accession>
<evidence type="ECO:0000256" key="3">
    <source>
        <dbReference type="SAM" id="SignalP"/>
    </source>
</evidence>
<dbReference type="SUPFAM" id="SSF52833">
    <property type="entry name" value="Thioredoxin-like"/>
    <property type="match status" value="1"/>
</dbReference>
<dbReference type="EMBL" id="PYLZ01000010">
    <property type="protein sequence ID" value="PSW22989.1"/>
    <property type="molecule type" value="Genomic_DNA"/>
</dbReference>
<keyword evidence="3" id="KW-0732">Signal</keyword>
<dbReference type="Pfam" id="PF08534">
    <property type="entry name" value="Redoxin"/>
    <property type="match status" value="1"/>
</dbReference>
<dbReference type="PROSITE" id="PS51352">
    <property type="entry name" value="THIOREDOXIN_2"/>
    <property type="match status" value="1"/>
</dbReference>
<dbReference type="InterPro" id="IPR050455">
    <property type="entry name" value="Tpx_Peroxidase_subfamily"/>
</dbReference>
<gene>
    <name evidence="5" type="ORF">C9I94_17575</name>
</gene>
<feature type="chain" id="PRO_5030009257" evidence="3">
    <location>
        <begin position="21"/>
        <end position="204"/>
    </location>
</feature>
<protein>
    <submittedName>
        <fullName evidence="5">Peroxiredoxin</fullName>
    </submittedName>
</protein>
<evidence type="ECO:0000256" key="2">
    <source>
        <dbReference type="ARBA" id="ARBA00023284"/>
    </source>
</evidence>